<evidence type="ECO:0000256" key="1">
    <source>
        <dbReference type="SAM" id="Phobius"/>
    </source>
</evidence>
<keyword evidence="1" id="KW-0812">Transmembrane</keyword>
<name>A0A8H5BLL9_9AGAR</name>
<gene>
    <name evidence="2" type="ORF">D9619_009644</name>
</gene>
<organism evidence="2 3">
    <name type="scientific">Psilocybe cf. subviscida</name>
    <dbReference type="NCBI Taxonomy" id="2480587"/>
    <lineage>
        <taxon>Eukaryota</taxon>
        <taxon>Fungi</taxon>
        <taxon>Dikarya</taxon>
        <taxon>Basidiomycota</taxon>
        <taxon>Agaricomycotina</taxon>
        <taxon>Agaricomycetes</taxon>
        <taxon>Agaricomycetidae</taxon>
        <taxon>Agaricales</taxon>
        <taxon>Agaricineae</taxon>
        <taxon>Strophariaceae</taxon>
        <taxon>Psilocybe</taxon>
    </lineage>
</organism>
<dbReference type="AlphaFoldDB" id="A0A8H5BLL9"/>
<dbReference type="EMBL" id="JAACJJ010000015">
    <property type="protein sequence ID" value="KAF5325081.1"/>
    <property type="molecule type" value="Genomic_DNA"/>
</dbReference>
<comment type="caution">
    <text evidence="2">The sequence shown here is derived from an EMBL/GenBank/DDBJ whole genome shotgun (WGS) entry which is preliminary data.</text>
</comment>
<dbReference type="Proteomes" id="UP000567179">
    <property type="component" value="Unassembled WGS sequence"/>
</dbReference>
<keyword evidence="3" id="KW-1185">Reference proteome</keyword>
<keyword evidence="1" id="KW-1133">Transmembrane helix</keyword>
<reference evidence="2 3" key="1">
    <citation type="journal article" date="2020" name="ISME J.">
        <title>Uncovering the hidden diversity of litter-decomposition mechanisms in mushroom-forming fungi.</title>
        <authorList>
            <person name="Floudas D."/>
            <person name="Bentzer J."/>
            <person name="Ahren D."/>
            <person name="Johansson T."/>
            <person name="Persson P."/>
            <person name="Tunlid A."/>
        </authorList>
    </citation>
    <scope>NUCLEOTIDE SEQUENCE [LARGE SCALE GENOMIC DNA]</scope>
    <source>
        <strain evidence="2 3">CBS 101986</strain>
    </source>
</reference>
<evidence type="ECO:0000313" key="3">
    <source>
        <dbReference type="Proteomes" id="UP000567179"/>
    </source>
</evidence>
<evidence type="ECO:0000313" key="2">
    <source>
        <dbReference type="EMBL" id="KAF5325081.1"/>
    </source>
</evidence>
<sequence length="285" mass="31966">MTPPRPKRNRAAKRLTSFPLPSESRITSERSVTVLDDGIAFNFAYLLAPHAPIFHLIVIYWTKPDERSTSYPRRYVAGPTAKDAKKQGILETNAFPHRDCADGKRMWQGCAGLFADQASAPFLCTTSTRIAIQCHREIMGIIMKHDQTEGIEVVQLTSLPSPNLLDQSHLRYHHAISYPDRTDAPPVALSFVGQTRNGMTYPSHSPPSTKSYLSRHCTEQHFAESITFGYFLRVKTPVPSVVTGSPLMIILYAKTSRMLTRHDSQLFVTVDVPLKRLSKSVACLR</sequence>
<accession>A0A8H5BLL9</accession>
<keyword evidence="1" id="KW-0472">Membrane</keyword>
<protein>
    <submittedName>
        <fullName evidence="2">Uncharacterized protein</fullName>
    </submittedName>
</protein>
<feature type="transmembrane region" description="Helical" evidence="1">
    <location>
        <begin position="39"/>
        <end position="61"/>
    </location>
</feature>
<proteinExistence type="predicted"/>